<reference evidence="2 3" key="1">
    <citation type="journal article" date="2015" name="J. Biotechnol.">
        <title>Complete genome sequence of Paenibacillus beijingensis 7188(T) (=DSM 24997(T)), a novel rhizobacterium from jujube garden soil.</title>
        <authorList>
            <person name="Kwak Y."/>
            <person name="Shin J.H."/>
        </authorList>
    </citation>
    <scope>NUCLEOTIDE SEQUENCE [LARGE SCALE GENOMIC DNA]</scope>
    <source>
        <strain evidence="2 3">DSM 24997</strain>
    </source>
</reference>
<dbReference type="Pfam" id="PF06961">
    <property type="entry name" value="DUF1294"/>
    <property type="match status" value="1"/>
</dbReference>
<dbReference type="EMBL" id="CP011058">
    <property type="protein sequence ID" value="AJY76669.1"/>
    <property type="molecule type" value="Genomic_DNA"/>
</dbReference>
<evidence type="ECO:0000313" key="3">
    <source>
        <dbReference type="Proteomes" id="UP000032633"/>
    </source>
</evidence>
<dbReference type="PATRIC" id="fig|1126833.4.peg.4714"/>
<feature type="transmembrane region" description="Helical" evidence="1">
    <location>
        <begin position="6"/>
        <end position="28"/>
    </location>
</feature>
<dbReference type="KEGG" id="pbj:VN24_21465"/>
<evidence type="ECO:0000256" key="1">
    <source>
        <dbReference type="SAM" id="Phobius"/>
    </source>
</evidence>
<dbReference type="InterPro" id="IPR010718">
    <property type="entry name" value="DUF1294"/>
</dbReference>
<sequence>MAVALFTLYIAIINIAAFAMFGSDKAAARKNRRRIPEKRLFLVSAAGGSMGALIGMRIWRHKTKHASFTIGIPLLLLLNLALGALFVRSLL</sequence>
<dbReference type="HOGENOM" id="CLU_091970_3_0_9"/>
<protein>
    <recommendedName>
        <fullName evidence="4">DUF1294 domain-containing protein</fullName>
    </recommendedName>
</protein>
<evidence type="ECO:0008006" key="4">
    <source>
        <dbReference type="Google" id="ProtNLM"/>
    </source>
</evidence>
<dbReference type="InterPro" id="IPR012156">
    <property type="entry name" value="Cold_shock_CspA"/>
</dbReference>
<organism evidence="2 3">
    <name type="scientific">Paenibacillus beijingensis</name>
    <dbReference type="NCBI Taxonomy" id="1126833"/>
    <lineage>
        <taxon>Bacteria</taxon>
        <taxon>Bacillati</taxon>
        <taxon>Bacillota</taxon>
        <taxon>Bacilli</taxon>
        <taxon>Bacillales</taxon>
        <taxon>Paenibacillaceae</taxon>
        <taxon>Paenibacillus</taxon>
    </lineage>
</organism>
<dbReference type="RefSeq" id="WP_045672094.1">
    <property type="nucleotide sequence ID" value="NZ_CP011058.1"/>
</dbReference>
<accession>A0A0D5NMZ4</accession>
<name>A0A0D5NMZ4_9BACL</name>
<keyword evidence="1" id="KW-0812">Transmembrane</keyword>
<keyword evidence="3" id="KW-1185">Reference proteome</keyword>
<dbReference type="GO" id="GO:0003676">
    <property type="term" value="F:nucleic acid binding"/>
    <property type="evidence" value="ECO:0007669"/>
    <property type="project" value="InterPro"/>
</dbReference>
<feature type="transmembrane region" description="Helical" evidence="1">
    <location>
        <begin position="40"/>
        <end position="59"/>
    </location>
</feature>
<reference evidence="3" key="2">
    <citation type="submission" date="2015-03" db="EMBL/GenBank/DDBJ databases">
        <title>Genome sequence of Paenibacillus beijingensis strain DSM 24997T.</title>
        <authorList>
            <person name="Kwak Y."/>
            <person name="Shin J.-H."/>
        </authorList>
    </citation>
    <scope>NUCLEOTIDE SEQUENCE [LARGE SCALE GENOMIC DNA]</scope>
    <source>
        <strain evidence="3">DSM 24997</strain>
    </source>
</reference>
<keyword evidence="1" id="KW-0472">Membrane</keyword>
<gene>
    <name evidence="2" type="ORF">VN24_21465</name>
</gene>
<keyword evidence="1" id="KW-1133">Transmembrane helix</keyword>
<feature type="transmembrane region" description="Helical" evidence="1">
    <location>
        <begin position="65"/>
        <end position="87"/>
    </location>
</feature>
<dbReference type="STRING" id="1126833.VN24_21465"/>
<dbReference type="AlphaFoldDB" id="A0A0D5NMZ4"/>
<dbReference type="OrthoDB" id="1698854at2"/>
<dbReference type="Proteomes" id="UP000032633">
    <property type="component" value="Chromosome"/>
</dbReference>
<dbReference type="PIRSF" id="PIRSF002599">
    <property type="entry name" value="Cold_shock_A"/>
    <property type="match status" value="1"/>
</dbReference>
<evidence type="ECO:0000313" key="2">
    <source>
        <dbReference type="EMBL" id="AJY76669.1"/>
    </source>
</evidence>
<proteinExistence type="predicted"/>